<dbReference type="RefSeq" id="WP_204697855.1">
    <property type="nucleotide sequence ID" value="NZ_JAFBEC010000006.1"/>
</dbReference>
<dbReference type="NCBIfam" id="TIGR01679">
    <property type="entry name" value="bact_FAD_ox"/>
    <property type="match status" value="1"/>
</dbReference>
<proteinExistence type="predicted"/>
<dbReference type="InterPro" id="IPR006094">
    <property type="entry name" value="Oxid_FAD_bind_N"/>
</dbReference>
<sequence>MTSLVRTKTNTFYNWAHTFHSVPADWYYPESVADVQRIVTQSRTQNRTIRVVGAGHSFTPLVATSDCLVSLDRLTGIVSLDDKNETVTVLAGTKLFDLSERLAVHGFSLENLGDINVQSVAGAIATGTHGTGITFGSISTQVESLTIVKADGSLSTLHRRTNEDAFYGAVVSLGMLGIIVSVTLRVVKRPIYHYESTKVQFADLQRELFQWVEEHQHFEFFLFPHSDTVHVKTMDPSDHGPEDITKHKTTSLVVENYLLQCVSSVCKTFPKSSKFFSRLSSIAVSETSLHAPSDELFSTPRNVRFVEMEYAVPLEKLPQILAHIRTALHTSNYHVHFPIEVRTVKADQLWLSPSYERPSAYIAFHMYSGTQYRPYFKAMEAIMDTFEGRPHWGKLHTKSTEQLSALYPRFQDFLHLREQFDPDQMFLNGYLRELIYR</sequence>
<dbReference type="PANTHER" id="PTHR43762:SF1">
    <property type="entry name" value="D-ARABINONO-1,4-LACTONE OXIDASE"/>
    <property type="match status" value="1"/>
</dbReference>
<keyword evidence="3" id="KW-0472">Membrane</keyword>
<dbReference type="InterPro" id="IPR016171">
    <property type="entry name" value="Vanillyl_alc_oxidase_C-sub2"/>
</dbReference>
<feature type="transmembrane region" description="Helical" evidence="3">
    <location>
        <begin position="165"/>
        <end position="187"/>
    </location>
</feature>
<keyword evidence="3" id="KW-0812">Transmembrane</keyword>
<dbReference type="PIRSF" id="PIRSF000136">
    <property type="entry name" value="LGO_GLO"/>
    <property type="match status" value="1"/>
</dbReference>
<reference evidence="5 6" key="1">
    <citation type="submission" date="2021-01" db="EMBL/GenBank/DDBJ databases">
        <title>Genomic Encyclopedia of Type Strains, Phase IV (KMG-IV): sequencing the most valuable type-strain genomes for metagenomic binning, comparative biology and taxonomic classification.</title>
        <authorList>
            <person name="Goeker M."/>
        </authorList>
    </citation>
    <scope>NUCLEOTIDE SEQUENCE [LARGE SCALE GENOMIC DNA]</scope>
    <source>
        <strain evidence="5 6">DSM 25540</strain>
    </source>
</reference>
<dbReference type="Proteomes" id="UP000741863">
    <property type="component" value="Unassembled WGS sequence"/>
</dbReference>
<dbReference type="PROSITE" id="PS51387">
    <property type="entry name" value="FAD_PCMH"/>
    <property type="match status" value="1"/>
</dbReference>
<dbReference type="Gene3D" id="3.30.465.10">
    <property type="match status" value="1"/>
</dbReference>
<organism evidence="5 6">
    <name type="scientific">Geomicrobium sediminis</name>
    <dbReference type="NCBI Taxonomy" id="1347788"/>
    <lineage>
        <taxon>Bacteria</taxon>
        <taxon>Bacillati</taxon>
        <taxon>Bacillota</taxon>
        <taxon>Bacilli</taxon>
        <taxon>Bacillales</taxon>
        <taxon>Geomicrobium</taxon>
    </lineage>
</organism>
<keyword evidence="2 5" id="KW-0560">Oxidoreductase</keyword>
<dbReference type="PANTHER" id="PTHR43762">
    <property type="entry name" value="L-GULONOLACTONE OXIDASE"/>
    <property type="match status" value="1"/>
</dbReference>
<evidence type="ECO:0000256" key="1">
    <source>
        <dbReference type="ARBA" id="ARBA00022630"/>
    </source>
</evidence>
<feature type="domain" description="FAD-binding PCMH-type" evidence="4">
    <location>
        <begin position="19"/>
        <end position="189"/>
    </location>
</feature>
<dbReference type="Pfam" id="PF01565">
    <property type="entry name" value="FAD_binding_4"/>
    <property type="match status" value="1"/>
</dbReference>
<dbReference type="Gene3D" id="1.10.45.10">
    <property type="entry name" value="Vanillyl-alcohol Oxidase, Chain A, domain 4"/>
    <property type="match status" value="1"/>
</dbReference>
<dbReference type="InterPro" id="IPR016169">
    <property type="entry name" value="FAD-bd_PCMH_sub2"/>
</dbReference>
<evidence type="ECO:0000313" key="5">
    <source>
        <dbReference type="EMBL" id="MBM7633260.1"/>
    </source>
</evidence>
<dbReference type="EMBL" id="JAFBEC010000006">
    <property type="protein sequence ID" value="MBM7633260.1"/>
    <property type="molecule type" value="Genomic_DNA"/>
</dbReference>
<keyword evidence="1" id="KW-0285">Flavoprotein</keyword>
<protein>
    <submittedName>
        <fullName evidence="5">L-gulonolactone oxidase</fullName>
        <ecNumber evidence="5">1.1.3.8</ecNumber>
    </submittedName>
</protein>
<name>A0ABS2PCU0_9BACL</name>
<dbReference type="InterPro" id="IPR007173">
    <property type="entry name" value="ALO_C"/>
</dbReference>
<dbReference type="EC" id="1.1.3.8" evidence="5"/>
<accession>A0ABS2PCU0</accession>
<dbReference type="InterPro" id="IPR010031">
    <property type="entry name" value="FAD_lactone_oxidase-like"/>
</dbReference>
<evidence type="ECO:0000256" key="2">
    <source>
        <dbReference type="ARBA" id="ARBA00023002"/>
    </source>
</evidence>
<dbReference type="GO" id="GO:0050105">
    <property type="term" value="F:L-gulonolactone oxidase activity"/>
    <property type="evidence" value="ECO:0007669"/>
    <property type="project" value="UniProtKB-EC"/>
</dbReference>
<evidence type="ECO:0000313" key="6">
    <source>
        <dbReference type="Proteomes" id="UP000741863"/>
    </source>
</evidence>
<dbReference type="Pfam" id="PF04030">
    <property type="entry name" value="ALO"/>
    <property type="match status" value="1"/>
</dbReference>
<evidence type="ECO:0000256" key="3">
    <source>
        <dbReference type="SAM" id="Phobius"/>
    </source>
</evidence>
<gene>
    <name evidence="5" type="ORF">JOD17_002354</name>
</gene>
<comment type="caution">
    <text evidence="5">The sequence shown here is derived from an EMBL/GenBank/DDBJ whole genome shotgun (WGS) entry which is preliminary data.</text>
</comment>
<dbReference type="InterPro" id="IPR016167">
    <property type="entry name" value="FAD-bd_PCMH_sub1"/>
</dbReference>
<keyword evidence="3" id="KW-1133">Transmembrane helix</keyword>
<dbReference type="Gene3D" id="3.30.70.2520">
    <property type="match status" value="1"/>
</dbReference>
<keyword evidence="6" id="KW-1185">Reference proteome</keyword>
<dbReference type="InterPro" id="IPR016166">
    <property type="entry name" value="FAD-bd_PCMH"/>
</dbReference>
<evidence type="ECO:0000259" key="4">
    <source>
        <dbReference type="PROSITE" id="PS51387"/>
    </source>
</evidence>
<dbReference type="SUPFAM" id="SSF56176">
    <property type="entry name" value="FAD-binding/transporter-associated domain-like"/>
    <property type="match status" value="1"/>
</dbReference>
<dbReference type="InterPro" id="IPR036318">
    <property type="entry name" value="FAD-bd_PCMH-like_sf"/>
</dbReference>
<dbReference type="Gene3D" id="3.30.43.10">
    <property type="entry name" value="Uridine Diphospho-n-acetylenolpyruvylglucosamine Reductase, domain 2"/>
    <property type="match status" value="1"/>
</dbReference>